<dbReference type="NCBIfam" id="NF041002">
    <property type="entry name" value="pilin_ComGF"/>
    <property type="match status" value="1"/>
</dbReference>
<keyword evidence="1" id="KW-1133">Transmembrane helix</keyword>
<protein>
    <submittedName>
        <fullName evidence="2">Competence protein ComGF</fullName>
    </submittedName>
</protein>
<accession>A0AAJ1WHQ3</accession>
<comment type="caution">
    <text evidence="2">The sequence shown here is derived from an EMBL/GenBank/DDBJ whole genome shotgun (WGS) entry which is preliminary data.</text>
</comment>
<reference evidence="2" key="1">
    <citation type="submission" date="2023-07" db="EMBL/GenBank/DDBJ databases">
        <title>Genomic Encyclopedia of Type Strains, Phase IV (KMG-IV): sequencing the most valuable type-strain genomes for metagenomic binning, comparative biology and taxonomic classification.</title>
        <authorList>
            <person name="Goeker M."/>
        </authorList>
    </citation>
    <scope>NUCLEOTIDE SEQUENCE</scope>
    <source>
        <strain evidence="2">DSM 23947</strain>
    </source>
</reference>
<keyword evidence="3" id="KW-1185">Reference proteome</keyword>
<sequence length="162" mass="19484">MKLRNQEKGKYAFGIQGMRNVFRNNNGFTFIESLLVLSIFLGVTSLFPLVYQSFYEAEHHFHPLKKTEWELFLIQLRKELHTSQSWSSHNGRLSYFNGDREIWIEKYQTSLRRRVDRKGHEIILQNVQEIHFSWHNNVLQLEVIFLNGDQEVAKFHPYTRKE</sequence>
<dbReference type="InterPro" id="IPR016977">
    <property type="entry name" value="ComGF"/>
</dbReference>
<dbReference type="EMBL" id="JAUSUC010000002">
    <property type="protein sequence ID" value="MDQ0213855.1"/>
    <property type="molecule type" value="Genomic_DNA"/>
</dbReference>
<dbReference type="AlphaFoldDB" id="A0AAJ1WHQ3"/>
<proteinExistence type="predicted"/>
<keyword evidence="1" id="KW-0472">Membrane</keyword>
<name>A0AAJ1WHQ3_9BACI</name>
<evidence type="ECO:0000256" key="1">
    <source>
        <dbReference type="SAM" id="Phobius"/>
    </source>
</evidence>
<evidence type="ECO:0000313" key="3">
    <source>
        <dbReference type="Proteomes" id="UP001237207"/>
    </source>
</evidence>
<feature type="transmembrane region" description="Helical" evidence="1">
    <location>
        <begin position="28"/>
        <end position="51"/>
    </location>
</feature>
<organism evidence="2 3">
    <name type="scientific">Oikeobacillus pervagus</name>
    <dbReference type="NCBI Taxonomy" id="1325931"/>
    <lineage>
        <taxon>Bacteria</taxon>
        <taxon>Bacillati</taxon>
        <taxon>Bacillota</taxon>
        <taxon>Bacilli</taxon>
        <taxon>Bacillales</taxon>
        <taxon>Bacillaceae</taxon>
        <taxon>Oikeobacillus</taxon>
    </lineage>
</organism>
<keyword evidence="1" id="KW-0812">Transmembrane</keyword>
<gene>
    <name evidence="2" type="ORF">J2S13_000249</name>
</gene>
<evidence type="ECO:0000313" key="2">
    <source>
        <dbReference type="EMBL" id="MDQ0213855.1"/>
    </source>
</evidence>
<dbReference type="Pfam" id="PF15980">
    <property type="entry name" value="ComGF"/>
    <property type="match status" value="1"/>
</dbReference>
<dbReference type="RefSeq" id="WP_307255852.1">
    <property type="nucleotide sequence ID" value="NZ_JAUSUC010000002.1"/>
</dbReference>
<dbReference type="Proteomes" id="UP001237207">
    <property type="component" value="Unassembled WGS sequence"/>
</dbReference>